<dbReference type="Pfam" id="PF01420">
    <property type="entry name" value="Methylase_S"/>
    <property type="match status" value="2"/>
</dbReference>
<dbReference type="Proteomes" id="UP001146015">
    <property type="component" value="Unassembled WGS sequence"/>
</dbReference>
<dbReference type="GO" id="GO:0016787">
    <property type="term" value="F:hydrolase activity"/>
    <property type="evidence" value="ECO:0007669"/>
    <property type="project" value="UniProtKB-KW"/>
</dbReference>
<sequence>MSKLWQIPDTWLWTTMGNVAEVVGGGTPSTKNPKNFEGSIPWITPADLSGYSEKHISGGVRSISKLGFEESGARWLPKGTVLFSSRAPIGYVAIASRPVTTNQGFKSFIPAQGVLSDYVYYWLTLAKSHAESLASGTTFLELSGAKAALIPFPLAPTAEQARIVEKIEELLTVLDAGVEELKTARKKLLQYRQSLLNVAANGGLTEKWRENHRIEKNGVQLVHDVLNERRSHWEGGKLAKITEQGKKPIKGWQKESPDFLRPGMANLSQLPSAWEWANVQQIVSDERHSLAIGPFGSNLKVSDYRDFGVPLVFVRNIRSGNYGGEFTKFISQDKAKELNAHSVVAGDVLVTKMGEPPGDADVYPDSQPLAVITADCIKIRCNEALMNPFFLKIVLNSNIGKRQIGPMTQGVAQKKVSLGRFSNLTIPVPPVDEQKMIVRMIGEAENNIRAQLASIDLSLQQCSAQRKNILRTAFSGQLTPQDPRDESVHLLMERIFTQKNSQKKVIKSRKNKMKKEVATVGMKLVDVLSEAGDWLTAQEAFHRCGVADHASTAEIEVLYAELRTLDKSNRLSVEPVVDSQGRKITDRIKLVG</sequence>
<reference evidence="5" key="1">
    <citation type="submission" date="2022-11" db="EMBL/GenBank/DDBJ databases">
        <title>Biodiversity and phylogenetic relationships of bacteria.</title>
        <authorList>
            <person name="Machado R.A.R."/>
            <person name="Bhat A."/>
            <person name="Loulou A."/>
            <person name="Kallel S."/>
        </authorList>
    </citation>
    <scope>NUCLEOTIDE SEQUENCE</scope>
    <source>
        <strain evidence="5">E-TC7</strain>
    </source>
</reference>
<dbReference type="CDD" id="cd17273">
    <property type="entry name" value="RMtype1_S_EcoJA69PI-TRD1-CR1_like"/>
    <property type="match status" value="1"/>
</dbReference>
<evidence type="ECO:0000313" key="6">
    <source>
        <dbReference type="Proteomes" id="UP001146015"/>
    </source>
</evidence>
<feature type="domain" description="Type I restriction modification DNA specificity" evidence="4">
    <location>
        <begin position="362"/>
        <end position="446"/>
    </location>
</feature>
<comment type="caution">
    <text evidence="5">The sequence shown here is derived from an EMBL/GenBank/DDBJ whole genome shotgun (WGS) entry which is preliminary data.</text>
</comment>
<dbReference type="Gene3D" id="3.90.220.20">
    <property type="entry name" value="DNA methylase specificity domains"/>
    <property type="match status" value="2"/>
</dbReference>
<organism evidence="5 6">
    <name type="scientific">Enterobacter nematophilus</name>
    <dbReference type="NCBI Taxonomy" id="2994648"/>
    <lineage>
        <taxon>Bacteria</taxon>
        <taxon>Pseudomonadati</taxon>
        <taxon>Pseudomonadota</taxon>
        <taxon>Gammaproteobacteria</taxon>
        <taxon>Enterobacterales</taxon>
        <taxon>Enterobacteriaceae</taxon>
        <taxon>Enterobacter</taxon>
    </lineage>
</organism>
<name>A0ABT3VZE5_9ENTR</name>
<keyword evidence="2" id="KW-0680">Restriction system</keyword>
<dbReference type="PANTHER" id="PTHR43140">
    <property type="entry name" value="TYPE-1 RESTRICTION ENZYME ECOKI SPECIFICITY PROTEIN"/>
    <property type="match status" value="1"/>
</dbReference>
<evidence type="ECO:0000313" key="5">
    <source>
        <dbReference type="EMBL" id="MCX5575135.1"/>
    </source>
</evidence>
<keyword evidence="3" id="KW-0238">DNA-binding</keyword>
<dbReference type="InterPro" id="IPR051212">
    <property type="entry name" value="Type-I_RE_S_subunit"/>
</dbReference>
<dbReference type="InterPro" id="IPR000055">
    <property type="entry name" value="Restrct_endonuc_typeI_TRD"/>
</dbReference>
<dbReference type="SUPFAM" id="SSF116734">
    <property type="entry name" value="DNA methylase specificity domain"/>
    <property type="match status" value="2"/>
</dbReference>
<evidence type="ECO:0000256" key="2">
    <source>
        <dbReference type="ARBA" id="ARBA00022747"/>
    </source>
</evidence>
<feature type="domain" description="Type I restriction modification DNA specificity" evidence="4">
    <location>
        <begin position="8"/>
        <end position="172"/>
    </location>
</feature>
<dbReference type="EMBL" id="JAPKNE010000004">
    <property type="protein sequence ID" value="MCX5575135.1"/>
    <property type="molecule type" value="Genomic_DNA"/>
</dbReference>
<gene>
    <name evidence="5" type="ORF">OSH03_14325</name>
</gene>
<evidence type="ECO:0000256" key="1">
    <source>
        <dbReference type="ARBA" id="ARBA00010923"/>
    </source>
</evidence>
<keyword evidence="5" id="KW-0255">Endonuclease</keyword>
<protein>
    <submittedName>
        <fullName evidence="5">Restriction endonuclease subunit S</fullName>
        <ecNumber evidence="5">3.1.21.-</ecNumber>
    </submittedName>
</protein>
<evidence type="ECO:0000256" key="3">
    <source>
        <dbReference type="ARBA" id="ARBA00023125"/>
    </source>
</evidence>
<keyword evidence="5" id="KW-0378">Hydrolase</keyword>
<keyword evidence="6" id="KW-1185">Reference proteome</keyword>
<accession>A0ABT3VZE5</accession>
<dbReference type="GO" id="GO:0004519">
    <property type="term" value="F:endonuclease activity"/>
    <property type="evidence" value="ECO:0007669"/>
    <property type="project" value="UniProtKB-KW"/>
</dbReference>
<keyword evidence="5" id="KW-0540">Nuclease</keyword>
<dbReference type="RefSeq" id="WP_266179396.1">
    <property type="nucleotide sequence ID" value="NZ_JAPKNE010000004.1"/>
</dbReference>
<dbReference type="InterPro" id="IPR044946">
    <property type="entry name" value="Restrct_endonuc_typeI_TRD_sf"/>
</dbReference>
<proteinExistence type="inferred from homology"/>
<evidence type="ECO:0000259" key="4">
    <source>
        <dbReference type="Pfam" id="PF01420"/>
    </source>
</evidence>
<dbReference type="PANTHER" id="PTHR43140:SF1">
    <property type="entry name" value="TYPE I RESTRICTION ENZYME ECOKI SPECIFICITY SUBUNIT"/>
    <property type="match status" value="1"/>
</dbReference>
<dbReference type="EC" id="3.1.21.-" evidence="5"/>
<comment type="similarity">
    <text evidence="1">Belongs to the type-I restriction system S methylase family.</text>
</comment>